<evidence type="ECO:0000313" key="3">
    <source>
        <dbReference type="Proteomes" id="UP001227101"/>
    </source>
</evidence>
<evidence type="ECO:0000256" key="1">
    <source>
        <dbReference type="SAM" id="MobiDB-lite"/>
    </source>
</evidence>
<feature type="compositionally biased region" description="Polar residues" evidence="1">
    <location>
        <begin position="1"/>
        <end position="11"/>
    </location>
</feature>
<proteinExistence type="predicted"/>
<keyword evidence="3" id="KW-1185">Reference proteome</keyword>
<dbReference type="Proteomes" id="UP001227101">
    <property type="component" value="Chromosome"/>
</dbReference>
<sequence length="107" mass="10779">MAPSNRNSAMCSSPAAAAPGSGSRRAPAAPAIVRSAKNAATTRPISTARMRSAATVTIAVTAKVAALERLARTTSRTVPAGTIRRLVTINTPASAASGIRDTRPVAV</sequence>
<gene>
    <name evidence="2" type="ORF">QP939_46505</name>
</gene>
<evidence type="ECO:0000313" key="2">
    <source>
        <dbReference type="EMBL" id="WIV56174.1"/>
    </source>
</evidence>
<name>A0ABY8XKM2_9PSEU</name>
<feature type="region of interest" description="Disordered" evidence="1">
    <location>
        <begin position="1"/>
        <end position="29"/>
    </location>
</feature>
<organism evidence="2 3">
    <name type="scientific">Amycolatopsis nalaikhensis</name>
    <dbReference type="NCBI Taxonomy" id="715472"/>
    <lineage>
        <taxon>Bacteria</taxon>
        <taxon>Bacillati</taxon>
        <taxon>Actinomycetota</taxon>
        <taxon>Actinomycetes</taxon>
        <taxon>Pseudonocardiales</taxon>
        <taxon>Pseudonocardiaceae</taxon>
        <taxon>Amycolatopsis</taxon>
    </lineage>
</organism>
<dbReference type="EMBL" id="CP127173">
    <property type="protein sequence ID" value="WIV56174.1"/>
    <property type="molecule type" value="Genomic_DNA"/>
</dbReference>
<protein>
    <submittedName>
        <fullName evidence="2">Uncharacterized protein</fullName>
    </submittedName>
</protein>
<feature type="compositionally biased region" description="Low complexity" evidence="1">
    <location>
        <begin position="12"/>
        <end position="29"/>
    </location>
</feature>
<reference evidence="2 3" key="1">
    <citation type="submission" date="2023-06" db="EMBL/GenBank/DDBJ databases">
        <authorList>
            <person name="Oyuntsetseg B."/>
            <person name="Kim S.B."/>
        </authorList>
    </citation>
    <scope>NUCLEOTIDE SEQUENCE [LARGE SCALE GENOMIC DNA]</scope>
    <source>
        <strain evidence="2 3">2-2</strain>
    </source>
</reference>
<accession>A0ABY8XKM2</accession>